<evidence type="ECO:0000256" key="1">
    <source>
        <dbReference type="SAM" id="MobiDB-lite"/>
    </source>
</evidence>
<organism evidence="4">
    <name type="scientific">Angiostrongylus costaricensis</name>
    <name type="common">Nematode worm</name>
    <dbReference type="NCBI Taxonomy" id="334426"/>
    <lineage>
        <taxon>Eukaryota</taxon>
        <taxon>Metazoa</taxon>
        <taxon>Ecdysozoa</taxon>
        <taxon>Nematoda</taxon>
        <taxon>Chromadorea</taxon>
        <taxon>Rhabditida</taxon>
        <taxon>Rhabditina</taxon>
        <taxon>Rhabditomorpha</taxon>
        <taxon>Strongyloidea</taxon>
        <taxon>Metastrongylidae</taxon>
        <taxon>Angiostrongylus</taxon>
    </lineage>
</organism>
<name>A0A0R3PJ25_ANGCS</name>
<evidence type="ECO:0000313" key="3">
    <source>
        <dbReference type="Proteomes" id="UP000267027"/>
    </source>
</evidence>
<protein>
    <submittedName>
        <fullName evidence="4">C2 NT-type domain-containing protein</fullName>
    </submittedName>
</protein>
<dbReference type="Proteomes" id="UP000267027">
    <property type="component" value="Unassembled WGS sequence"/>
</dbReference>
<reference evidence="2 3" key="2">
    <citation type="submission" date="2018-11" db="EMBL/GenBank/DDBJ databases">
        <authorList>
            <consortium name="Pathogen Informatics"/>
        </authorList>
    </citation>
    <scope>NUCLEOTIDE SEQUENCE [LARGE SCALE GENOMIC DNA]</scope>
    <source>
        <strain evidence="2 3">Costa Rica</strain>
    </source>
</reference>
<dbReference type="AlphaFoldDB" id="A0A0R3PJ25"/>
<evidence type="ECO:0000313" key="2">
    <source>
        <dbReference type="EMBL" id="VDM56008.1"/>
    </source>
</evidence>
<dbReference type="WBParaSite" id="ACOC_0000442201-mRNA-1">
    <property type="protein sequence ID" value="ACOC_0000442201-mRNA-1"/>
    <property type="gene ID" value="ACOC_0000442201"/>
</dbReference>
<keyword evidence="3" id="KW-1185">Reference proteome</keyword>
<proteinExistence type="predicted"/>
<sequence>MLFSQTAALLRFDSGNKNGVLLKRYRRNAPLKDFIFESDDDNFPRSGLVGALCVKISDVNSRREKKCSSSGAEEPGAGPESARSSVRPSSSPSV</sequence>
<dbReference type="EMBL" id="UYYA01003815">
    <property type="protein sequence ID" value="VDM56008.1"/>
    <property type="molecule type" value="Genomic_DNA"/>
</dbReference>
<accession>A0A0R3PJ25</accession>
<gene>
    <name evidence="2" type="ORF">ACOC_LOCUS4423</name>
</gene>
<evidence type="ECO:0000313" key="4">
    <source>
        <dbReference type="WBParaSite" id="ACOC_0000442201-mRNA-1"/>
    </source>
</evidence>
<reference evidence="4" key="1">
    <citation type="submission" date="2017-02" db="UniProtKB">
        <authorList>
            <consortium name="WormBaseParasite"/>
        </authorList>
    </citation>
    <scope>IDENTIFICATION</scope>
</reference>
<feature type="region of interest" description="Disordered" evidence="1">
    <location>
        <begin position="64"/>
        <end position="94"/>
    </location>
</feature>
<feature type="compositionally biased region" description="Low complexity" evidence="1">
    <location>
        <begin position="83"/>
        <end position="94"/>
    </location>
</feature>